<dbReference type="Pfam" id="PF08757">
    <property type="entry name" value="CotH"/>
    <property type="match status" value="1"/>
</dbReference>
<dbReference type="EMBL" id="JAEQMG010000145">
    <property type="protein sequence ID" value="MBK6089600.1"/>
    <property type="molecule type" value="Genomic_DNA"/>
</dbReference>
<gene>
    <name evidence="3" type="ORF">JKK62_13285</name>
</gene>
<evidence type="ECO:0000259" key="2">
    <source>
        <dbReference type="PROSITE" id="PS51766"/>
    </source>
</evidence>
<sequence>MMKKTIAIILSLLMILSAVPFTGAFAAEENGAPSDYATEAALYVHAVSGSADTQAWQAWQSVHDEDFEVAKPNEKYFFLPSSAAENTIDVYNGFDAAVTLNGVSIASHATESVAYTAGTAYTVSAGGNNYTLKIMNSNAEGAIYINNPDADGNGTDLMTYLNDTKENSATATGAIVTPDGKIDNTAIKKIKGRGNTSWDKPKKGYNINYDKKVSIAGMEKNKKYSILPNYQDDSLSRNRILYDLSDAVGLPYASDSRYVDFYVNGYYWGSYLMCEKVEPGSLVPEVTDDGYLNEDGTIKEDFPFIAEVDASATEGDYYVTTNNMKITIKAPEVDPGQPGYEEVKNYVKEKFNAFYTATAPSGDLASVADVNSVAKLYLINELGKNWDSGVSSTFFTYRQDENGNYKFYGSPVWDYDNSLGNAKGVQWDLRNIGVTDYEEYTGWWCQHKGKSNASAKRSNNVIARISQNAAVKAVLPRIWFERFMPALDHFTGAKYDKEINADFYTKEAYYGLIKDSAAMNYESGWLLNTGSWIADHSSQNVAHYDSATQKMVVDSQTTNYAQDFEGMYNYASDWMLSRAAWLSEQFAPNYVPSPLLGDADLDGEVNIIDATAIQRHNAGIISLPEEAKVSADVDKDGEVTIIDVTLLQRYFAGIATIKGIGKPIE</sequence>
<dbReference type="PANTHER" id="PTHR40050">
    <property type="entry name" value="INNER SPORE COAT PROTEIN H"/>
    <property type="match status" value="1"/>
</dbReference>
<dbReference type="InterPro" id="IPR016134">
    <property type="entry name" value="Dockerin_dom"/>
</dbReference>
<keyword evidence="1" id="KW-0732">Signal</keyword>
<dbReference type="AlphaFoldDB" id="A0A934WTD9"/>
<dbReference type="PROSITE" id="PS51766">
    <property type="entry name" value="DOCKERIN"/>
    <property type="match status" value="1"/>
</dbReference>
<name>A0A934WTD9_9FIRM</name>
<dbReference type="SUPFAM" id="SSF63446">
    <property type="entry name" value="Type I dockerin domain"/>
    <property type="match status" value="1"/>
</dbReference>
<keyword evidence="4" id="KW-1185">Reference proteome</keyword>
<dbReference type="GO" id="GO:0000272">
    <property type="term" value="P:polysaccharide catabolic process"/>
    <property type="evidence" value="ECO:0007669"/>
    <property type="project" value="InterPro"/>
</dbReference>
<feature type="chain" id="PRO_5037965263" evidence="1">
    <location>
        <begin position="27"/>
        <end position="665"/>
    </location>
</feature>
<dbReference type="InterPro" id="IPR002105">
    <property type="entry name" value="Dockerin_1_rpt"/>
</dbReference>
<dbReference type="InterPro" id="IPR036439">
    <property type="entry name" value="Dockerin_dom_sf"/>
</dbReference>
<dbReference type="Gene3D" id="1.10.1330.10">
    <property type="entry name" value="Dockerin domain"/>
    <property type="match status" value="1"/>
</dbReference>
<accession>A0A934WTD9</accession>
<feature type="domain" description="Dockerin" evidence="2">
    <location>
        <begin position="592"/>
        <end position="659"/>
    </location>
</feature>
<protein>
    <submittedName>
        <fullName evidence="3">CotH kinase family protein</fullName>
    </submittedName>
</protein>
<dbReference type="Proteomes" id="UP000633365">
    <property type="component" value="Unassembled WGS sequence"/>
</dbReference>
<keyword evidence="3" id="KW-0418">Kinase</keyword>
<dbReference type="InterPro" id="IPR014867">
    <property type="entry name" value="Spore_coat_CotH_CotH2/3/7"/>
</dbReference>
<organism evidence="3 4">
    <name type="scientific">Ruminococcus difficilis</name>
    <dbReference type="NCBI Taxonomy" id="2763069"/>
    <lineage>
        <taxon>Bacteria</taxon>
        <taxon>Bacillati</taxon>
        <taxon>Bacillota</taxon>
        <taxon>Clostridia</taxon>
        <taxon>Eubacteriales</taxon>
        <taxon>Oscillospiraceae</taxon>
        <taxon>Ruminococcus</taxon>
    </lineage>
</organism>
<evidence type="ECO:0000256" key="1">
    <source>
        <dbReference type="SAM" id="SignalP"/>
    </source>
</evidence>
<evidence type="ECO:0000313" key="4">
    <source>
        <dbReference type="Proteomes" id="UP000633365"/>
    </source>
</evidence>
<feature type="signal peptide" evidence="1">
    <location>
        <begin position="1"/>
        <end position="26"/>
    </location>
</feature>
<comment type="caution">
    <text evidence="3">The sequence shown here is derived from an EMBL/GenBank/DDBJ whole genome shotgun (WGS) entry which is preliminary data.</text>
</comment>
<reference evidence="3" key="1">
    <citation type="submission" date="2021-01" db="EMBL/GenBank/DDBJ databases">
        <title>Genome public.</title>
        <authorList>
            <person name="Liu C."/>
            <person name="Sun Q."/>
        </authorList>
    </citation>
    <scope>NUCLEOTIDE SEQUENCE</scope>
    <source>
        <strain evidence="3">M6</strain>
    </source>
</reference>
<dbReference type="GO" id="GO:0016301">
    <property type="term" value="F:kinase activity"/>
    <property type="evidence" value="ECO:0007669"/>
    <property type="project" value="UniProtKB-KW"/>
</dbReference>
<dbReference type="CDD" id="cd14256">
    <property type="entry name" value="Dockerin_I"/>
    <property type="match status" value="1"/>
</dbReference>
<dbReference type="RefSeq" id="WP_207752193.1">
    <property type="nucleotide sequence ID" value="NZ_JAEQMG010000145.1"/>
</dbReference>
<proteinExistence type="predicted"/>
<dbReference type="GO" id="GO:0004553">
    <property type="term" value="F:hydrolase activity, hydrolyzing O-glycosyl compounds"/>
    <property type="evidence" value="ECO:0007669"/>
    <property type="project" value="InterPro"/>
</dbReference>
<evidence type="ECO:0000313" key="3">
    <source>
        <dbReference type="EMBL" id="MBK6089600.1"/>
    </source>
</evidence>
<dbReference type="Pfam" id="PF00404">
    <property type="entry name" value="Dockerin_1"/>
    <property type="match status" value="1"/>
</dbReference>
<dbReference type="PANTHER" id="PTHR40050:SF1">
    <property type="entry name" value="INNER SPORE COAT PROTEIN H"/>
    <property type="match status" value="1"/>
</dbReference>
<keyword evidence="3" id="KW-0808">Transferase</keyword>